<sequence length="65" mass="7240">MYFYPKKALIQLLHGTLTEIGSNENKSTPQPADLTECLRLTLVSRRQLAANLNIIASASQSQFYA</sequence>
<dbReference type="AlphaFoldDB" id="A0A151Y6K2"/>
<organism evidence="1 2">
    <name type="scientific">Acinetobacter pragensis</name>
    <dbReference type="NCBI Taxonomy" id="1806892"/>
    <lineage>
        <taxon>Bacteria</taxon>
        <taxon>Pseudomonadati</taxon>
        <taxon>Pseudomonadota</taxon>
        <taxon>Gammaproteobacteria</taxon>
        <taxon>Moraxellales</taxon>
        <taxon>Moraxellaceae</taxon>
        <taxon>Acinetobacter</taxon>
    </lineage>
</organism>
<name>A0A151Y6K2_9GAMM</name>
<evidence type="ECO:0000313" key="2">
    <source>
        <dbReference type="Proteomes" id="UP000076276"/>
    </source>
</evidence>
<keyword evidence="2" id="KW-1185">Reference proteome</keyword>
<comment type="caution">
    <text evidence="1">The sequence shown here is derived from an EMBL/GenBank/DDBJ whole genome shotgun (WGS) entry which is preliminary data.</text>
</comment>
<accession>A0A151Y6K2</accession>
<evidence type="ECO:0000313" key="1">
    <source>
        <dbReference type="EMBL" id="KYQ73668.1"/>
    </source>
</evidence>
<dbReference type="EMBL" id="LUAW01000001">
    <property type="protein sequence ID" value="KYQ73668.1"/>
    <property type="molecule type" value="Genomic_DNA"/>
</dbReference>
<protein>
    <submittedName>
        <fullName evidence="1">Uncharacterized protein</fullName>
    </submittedName>
</protein>
<dbReference type="Proteomes" id="UP000076276">
    <property type="component" value="Unassembled WGS sequence"/>
</dbReference>
<gene>
    <name evidence="1" type="ORF">AZH43_00680</name>
</gene>
<proteinExistence type="predicted"/>
<reference evidence="1 2" key="1">
    <citation type="submission" date="2016-03" db="EMBL/GenBank/DDBJ databases">
        <title>Acinetobacter genomospecies 28 strain ANC 4149.</title>
        <authorList>
            <person name="Radolfova-Krizova L."/>
            <person name="Nemec A."/>
        </authorList>
    </citation>
    <scope>NUCLEOTIDE SEQUENCE [LARGE SCALE GENOMIC DNA]</scope>
    <source>
        <strain evidence="1 2">ANC 4149</strain>
    </source>
</reference>